<name>A0ABZ1GWV2_9ACTN</name>
<feature type="compositionally biased region" description="Basic and acidic residues" evidence="1">
    <location>
        <begin position="6"/>
        <end position="33"/>
    </location>
</feature>
<evidence type="ECO:0000313" key="2">
    <source>
        <dbReference type="EMBL" id="WSD10554.1"/>
    </source>
</evidence>
<organism evidence="2 3">
    <name type="scientific">Streptomyces hirsutus</name>
    <dbReference type="NCBI Taxonomy" id="35620"/>
    <lineage>
        <taxon>Bacteria</taxon>
        <taxon>Bacillati</taxon>
        <taxon>Actinomycetota</taxon>
        <taxon>Actinomycetes</taxon>
        <taxon>Kitasatosporales</taxon>
        <taxon>Streptomycetaceae</taxon>
        <taxon>Streptomyces</taxon>
    </lineage>
</organism>
<evidence type="ECO:0000313" key="3">
    <source>
        <dbReference type="Proteomes" id="UP001335325"/>
    </source>
</evidence>
<gene>
    <name evidence="2" type="ORF">OIE73_35825</name>
</gene>
<evidence type="ECO:0000256" key="1">
    <source>
        <dbReference type="SAM" id="MobiDB-lite"/>
    </source>
</evidence>
<accession>A0ABZ1GWV2</accession>
<dbReference type="GeneID" id="91548060"/>
<protein>
    <submittedName>
        <fullName evidence="2">Uncharacterized protein</fullName>
    </submittedName>
</protein>
<dbReference type="EMBL" id="CP109134">
    <property type="protein sequence ID" value="WSD10554.1"/>
    <property type="molecule type" value="Genomic_DNA"/>
</dbReference>
<reference evidence="2 3" key="1">
    <citation type="submission" date="2022-10" db="EMBL/GenBank/DDBJ databases">
        <title>The complete genomes of actinobacterial strains from the NBC collection.</title>
        <authorList>
            <person name="Joergensen T.S."/>
            <person name="Alvarez Arevalo M."/>
            <person name="Sterndorff E.B."/>
            <person name="Faurdal D."/>
            <person name="Vuksanovic O."/>
            <person name="Mourched A.-S."/>
            <person name="Charusanti P."/>
            <person name="Shaw S."/>
            <person name="Blin K."/>
            <person name="Weber T."/>
        </authorList>
    </citation>
    <scope>NUCLEOTIDE SEQUENCE [LARGE SCALE GENOMIC DNA]</scope>
    <source>
        <strain evidence="2 3">NBC 01753</strain>
    </source>
</reference>
<keyword evidence="3" id="KW-1185">Reference proteome</keyword>
<feature type="region of interest" description="Disordered" evidence="1">
    <location>
        <begin position="6"/>
        <end position="43"/>
    </location>
</feature>
<proteinExistence type="predicted"/>
<dbReference type="RefSeq" id="WP_326756257.1">
    <property type="nucleotide sequence ID" value="NZ_CP109134.1"/>
</dbReference>
<sequence>MTFFRRVDHAAERSKAAAHQDERALRDHSERSTAIDGGKGRVRHPCDRIRRERGFGGTELPDGCADWFDLFQVESHQPFLAGRRETGAHEGGGGSMRAFDAEAEVFPEECLDAFHRAVRGGHGTGECLAGAPEGSCSGAIPAVAGG</sequence>
<dbReference type="Proteomes" id="UP001335325">
    <property type="component" value="Chromosome"/>
</dbReference>